<protein>
    <recommendedName>
        <fullName evidence="2">Copper amine oxidase-like N-terminal domain-containing protein</fullName>
    </recommendedName>
</protein>
<keyword evidence="1" id="KW-0732">Signal</keyword>
<feature type="signal peptide" evidence="1">
    <location>
        <begin position="1"/>
        <end position="21"/>
    </location>
</feature>
<evidence type="ECO:0000256" key="1">
    <source>
        <dbReference type="SAM" id="SignalP"/>
    </source>
</evidence>
<sequence>MKTFAAVLFVLCFVLFGFAAAASAEDRHIGVTINEELQEYDQPALLRDGRTLVPMRGIFESIGAGVTWDPKTKTVTSVKDGVLVKLPIGERIAYINGRQITLDQGAQVIKGRTMVPLRLVAESYDVSVTYNAAEFRVELWSDDYYGSPLTIEEKLLHVAEEVSGGLGYYRYYYETLSERNFYHIYVNVPDGGGNERTIAEYIIGREWYYGPLIHLYTRGVDPDFYHMRYIALMGHYG</sequence>
<dbReference type="Proteomes" id="UP000243650">
    <property type="component" value="Unassembled WGS sequence"/>
</dbReference>
<comment type="caution">
    <text evidence="3">The sequence shown here is derived from an EMBL/GenBank/DDBJ whole genome shotgun (WGS) entry which is preliminary data.</text>
</comment>
<dbReference type="SUPFAM" id="SSF55383">
    <property type="entry name" value="Copper amine oxidase, domain N"/>
    <property type="match status" value="1"/>
</dbReference>
<keyword evidence="4" id="KW-1185">Reference proteome</keyword>
<dbReference type="Gene3D" id="3.30.457.10">
    <property type="entry name" value="Copper amine oxidase-like, N-terminal domain"/>
    <property type="match status" value="1"/>
</dbReference>
<reference evidence="3 4" key="1">
    <citation type="submission" date="2018-03" db="EMBL/GenBank/DDBJ databases">
        <title>Bacillus urumqiensis sp. nov., a moderately haloalkaliphilic bacterium isolated from a salt lake.</title>
        <authorList>
            <person name="Zhao B."/>
            <person name="Liao Z."/>
        </authorList>
    </citation>
    <scope>NUCLEOTIDE SEQUENCE [LARGE SCALE GENOMIC DNA]</scope>
    <source>
        <strain evidence="3 4">BZ-SZ-XJ18</strain>
    </source>
</reference>
<dbReference type="InterPro" id="IPR012854">
    <property type="entry name" value="Cu_amine_oxidase-like_N"/>
</dbReference>
<dbReference type="AlphaFoldDB" id="A0A2P6MHP9"/>
<evidence type="ECO:0000259" key="2">
    <source>
        <dbReference type="Pfam" id="PF07833"/>
    </source>
</evidence>
<dbReference type="InterPro" id="IPR036582">
    <property type="entry name" value="Mao_N_sf"/>
</dbReference>
<dbReference type="Pfam" id="PF07833">
    <property type="entry name" value="Cu_amine_oxidN1"/>
    <property type="match status" value="1"/>
</dbReference>
<organism evidence="3 4">
    <name type="scientific">Alkalicoccus urumqiensis</name>
    <name type="common">Bacillus urumqiensis</name>
    <dbReference type="NCBI Taxonomy" id="1548213"/>
    <lineage>
        <taxon>Bacteria</taxon>
        <taxon>Bacillati</taxon>
        <taxon>Bacillota</taxon>
        <taxon>Bacilli</taxon>
        <taxon>Bacillales</taxon>
        <taxon>Bacillaceae</taxon>
        <taxon>Alkalicoccus</taxon>
    </lineage>
</organism>
<evidence type="ECO:0000313" key="4">
    <source>
        <dbReference type="Proteomes" id="UP000243650"/>
    </source>
</evidence>
<evidence type="ECO:0000313" key="3">
    <source>
        <dbReference type="EMBL" id="PRO65819.1"/>
    </source>
</evidence>
<name>A0A2P6MHP9_ALKUR</name>
<feature type="chain" id="PRO_5015119553" description="Copper amine oxidase-like N-terminal domain-containing protein" evidence="1">
    <location>
        <begin position="22"/>
        <end position="237"/>
    </location>
</feature>
<feature type="domain" description="Copper amine oxidase-like N-terminal" evidence="2">
    <location>
        <begin position="33"/>
        <end position="136"/>
    </location>
</feature>
<gene>
    <name evidence="3" type="ORF">C6I21_07935</name>
</gene>
<proteinExistence type="predicted"/>
<accession>A0A2P6MHP9</accession>
<dbReference type="RefSeq" id="WP_105958915.1">
    <property type="nucleotide sequence ID" value="NZ_PVNS01000006.1"/>
</dbReference>
<dbReference type="OrthoDB" id="2503396at2"/>
<dbReference type="EMBL" id="PVNS01000006">
    <property type="protein sequence ID" value="PRO65819.1"/>
    <property type="molecule type" value="Genomic_DNA"/>
</dbReference>